<evidence type="ECO:0000313" key="3">
    <source>
        <dbReference type="Proteomes" id="UP001290861"/>
    </source>
</evidence>
<proteinExistence type="predicted"/>
<dbReference type="RefSeq" id="WP_322609718.1">
    <property type="nucleotide sequence ID" value="NZ_JARVCO010000012.1"/>
</dbReference>
<reference evidence="2 3" key="1">
    <citation type="journal article" date="2024" name="Appl. Environ. Microbiol.">
        <title>Pontiella agarivorans sp. nov., a novel marine anaerobic bacterium capable of degrading macroalgal polysaccharides and fixing nitrogen.</title>
        <authorList>
            <person name="Liu N."/>
            <person name="Kivenson V."/>
            <person name="Peng X."/>
            <person name="Cui Z."/>
            <person name="Lankiewicz T.S."/>
            <person name="Gosselin K.M."/>
            <person name="English C.J."/>
            <person name="Blair E.M."/>
            <person name="O'Malley M.A."/>
            <person name="Valentine D.L."/>
        </authorList>
    </citation>
    <scope>NUCLEOTIDE SEQUENCE [LARGE SCALE GENOMIC DNA]</scope>
    <source>
        <strain evidence="2 3">NLcol2</strain>
    </source>
</reference>
<evidence type="ECO:0000256" key="1">
    <source>
        <dbReference type="SAM" id="MobiDB-lite"/>
    </source>
</evidence>
<keyword evidence="3" id="KW-1185">Reference proteome</keyword>
<evidence type="ECO:0000313" key="2">
    <source>
        <dbReference type="EMBL" id="MDZ8119936.1"/>
    </source>
</evidence>
<accession>A0ABU5N118</accession>
<dbReference type="EMBL" id="JARVCO010000012">
    <property type="protein sequence ID" value="MDZ8119936.1"/>
    <property type="molecule type" value="Genomic_DNA"/>
</dbReference>
<feature type="region of interest" description="Disordered" evidence="1">
    <location>
        <begin position="69"/>
        <end position="111"/>
    </location>
</feature>
<dbReference type="Proteomes" id="UP001290861">
    <property type="component" value="Unassembled WGS sequence"/>
</dbReference>
<name>A0ABU5N118_9BACT</name>
<protein>
    <submittedName>
        <fullName evidence="2">Uncharacterized protein</fullName>
    </submittedName>
</protein>
<gene>
    <name evidence="2" type="ORF">P9H32_15000</name>
</gene>
<comment type="caution">
    <text evidence="2">The sequence shown here is derived from an EMBL/GenBank/DDBJ whole genome shotgun (WGS) entry which is preliminary data.</text>
</comment>
<feature type="compositionally biased region" description="Basic and acidic residues" evidence="1">
    <location>
        <begin position="69"/>
        <end position="82"/>
    </location>
</feature>
<organism evidence="2 3">
    <name type="scientific">Pontiella agarivorans</name>
    <dbReference type="NCBI Taxonomy" id="3038953"/>
    <lineage>
        <taxon>Bacteria</taxon>
        <taxon>Pseudomonadati</taxon>
        <taxon>Kiritimatiellota</taxon>
        <taxon>Kiritimatiellia</taxon>
        <taxon>Kiritimatiellales</taxon>
        <taxon>Pontiellaceae</taxon>
        <taxon>Pontiella</taxon>
    </lineage>
</organism>
<sequence>MSSADKIMVSKENGRLQLPYKDYVAIMEKVKEGRRMREVKNTVMADLRQVLGGAVAAVEVQKKVAAARKDVSAQEPQSDKAAEAVSVEADSGTPAVRPGGRAASERGGIPEGMAVPPIKKDISVHFNKLDESGRLFSVFKQYYAFLNDACGGTVRVTLKDGICSLWNYDEWEEFAFIDIYERQLRISLDQRYTDALQSLNLCEVPRLLSSRLNLVCVQVNDLNDTMLKVMAKAFEEVGLTAS</sequence>